<evidence type="ECO:0000256" key="10">
    <source>
        <dbReference type="HAMAP-Rule" id="MF_00454"/>
    </source>
</evidence>
<sequence>MVKQLLVVMLGTGIGSVLRSLILMFWPSQRTVLTGVLAVNLLGSFFLGVLSSLSLVKVLTLFLETGLLGGLTTFSSMMTESEQFGAFMKQAGYLTLQFVSGFAAFGIGYLLF</sequence>
<evidence type="ECO:0000313" key="11">
    <source>
        <dbReference type="EMBL" id="MBS9335147.1"/>
    </source>
</evidence>
<comment type="activity regulation">
    <text evidence="10">Na(+) is not transported, but it plays an essential structural role and its presence is essential for fluoride channel function.</text>
</comment>
<keyword evidence="4 10" id="KW-1133">Transmembrane helix</keyword>
<evidence type="ECO:0000256" key="9">
    <source>
        <dbReference type="ARBA" id="ARBA00049940"/>
    </source>
</evidence>
<evidence type="ECO:0000256" key="5">
    <source>
        <dbReference type="ARBA" id="ARBA00023136"/>
    </source>
</evidence>
<dbReference type="InterPro" id="IPR003691">
    <property type="entry name" value="FluC"/>
</dbReference>
<comment type="subcellular location">
    <subcellularLocation>
        <location evidence="1 10">Cell membrane</location>
        <topology evidence="1 10">Multi-pass membrane protein</topology>
    </subcellularLocation>
</comment>
<keyword evidence="10" id="KW-0813">Transport</keyword>
<evidence type="ECO:0000256" key="6">
    <source>
        <dbReference type="ARBA" id="ARBA00023303"/>
    </source>
</evidence>
<dbReference type="RefSeq" id="WP_213819747.1">
    <property type="nucleotide sequence ID" value="NZ_JAAMFI010000002.1"/>
</dbReference>
<comment type="caution">
    <text evidence="11">The sequence shown here is derived from an EMBL/GenBank/DDBJ whole genome shotgun (WGS) entry which is preliminary data.</text>
</comment>
<feature type="transmembrane region" description="Helical" evidence="10">
    <location>
        <begin position="59"/>
        <end position="79"/>
    </location>
</feature>
<organism evidence="11 12">
    <name type="scientific">Fructobacillus papyriferae</name>
    <dbReference type="NCBI Taxonomy" id="2713171"/>
    <lineage>
        <taxon>Bacteria</taxon>
        <taxon>Bacillati</taxon>
        <taxon>Bacillota</taxon>
        <taxon>Bacilli</taxon>
        <taxon>Lactobacillales</taxon>
        <taxon>Lactobacillaceae</taxon>
        <taxon>Fructobacillus</taxon>
    </lineage>
</organism>
<protein>
    <recommendedName>
        <fullName evidence="10">Fluoride-specific ion channel FluC</fullName>
    </recommendedName>
</protein>
<evidence type="ECO:0000256" key="1">
    <source>
        <dbReference type="ARBA" id="ARBA00004651"/>
    </source>
</evidence>
<feature type="binding site" evidence="10">
    <location>
        <position position="69"/>
    </location>
    <ligand>
        <name>Na(+)</name>
        <dbReference type="ChEBI" id="CHEBI:29101"/>
        <note>structural</note>
    </ligand>
</feature>
<comment type="similarity">
    <text evidence="7 10">Belongs to the fluoride channel Fluc/FEX (TC 1.A.43) family.</text>
</comment>
<evidence type="ECO:0000256" key="3">
    <source>
        <dbReference type="ARBA" id="ARBA00022692"/>
    </source>
</evidence>
<keyword evidence="3 10" id="KW-0812">Transmembrane</keyword>
<comment type="function">
    <text evidence="9 10">Fluoride-specific ion channel. Important for reducing fluoride concentration in the cell, thus reducing its toxicity.</text>
</comment>
<comment type="catalytic activity">
    <reaction evidence="8">
        <text>fluoride(in) = fluoride(out)</text>
        <dbReference type="Rhea" id="RHEA:76159"/>
        <dbReference type="ChEBI" id="CHEBI:17051"/>
    </reaction>
    <physiologicalReaction direction="left-to-right" evidence="8">
        <dbReference type="Rhea" id="RHEA:76160"/>
    </physiologicalReaction>
</comment>
<feature type="binding site" evidence="10">
    <location>
        <position position="72"/>
    </location>
    <ligand>
        <name>Na(+)</name>
        <dbReference type="ChEBI" id="CHEBI:29101"/>
        <note>structural</note>
    </ligand>
</feature>
<feature type="transmembrane region" description="Helical" evidence="10">
    <location>
        <begin position="33"/>
        <end position="53"/>
    </location>
</feature>
<name>A0ABS5QQN1_9LACO</name>
<dbReference type="Pfam" id="PF02537">
    <property type="entry name" value="CRCB"/>
    <property type="match status" value="1"/>
</dbReference>
<keyword evidence="10" id="KW-0479">Metal-binding</keyword>
<keyword evidence="10" id="KW-0915">Sodium</keyword>
<keyword evidence="10" id="KW-0406">Ion transport</keyword>
<gene>
    <name evidence="10" type="primary">fluC</name>
    <name evidence="10" type="synonym">crcB</name>
    <name evidence="11" type="ORF">G6R27_03750</name>
</gene>
<proteinExistence type="inferred from homology"/>
<keyword evidence="2 10" id="KW-1003">Cell membrane</keyword>
<dbReference type="HAMAP" id="MF_00454">
    <property type="entry name" value="FluC"/>
    <property type="match status" value="1"/>
</dbReference>
<accession>A0ABS5QQN1</accession>
<evidence type="ECO:0000256" key="2">
    <source>
        <dbReference type="ARBA" id="ARBA00022475"/>
    </source>
</evidence>
<evidence type="ECO:0000313" key="12">
    <source>
        <dbReference type="Proteomes" id="UP001519418"/>
    </source>
</evidence>
<evidence type="ECO:0000256" key="4">
    <source>
        <dbReference type="ARBA" id="ARBA00022989"/>
    </source>
</evidence>
<keyword evidence="12" id="KW-1185">Reference proteome</keyword>
<dbReference type="EMBL" id="JAAMFI010000002">
    <property type="protein sequence ID" value="MBS9335147.1"/>
    <property type="molecule type" value="Genomic_DNA"/>
</dbReference>
<dbReference type="Proteomes" id="UP001519418">
    <property type="component" value="Unassembled WGS sequence"/>
</dbReference>
<reference evidence="11 12" key="1">
    <citation type="submission" date="2020-02" db="EMBL/GenBank/DDBJ databases">
        <title>Fructobacillus sp. isolated from paper mulberry of Taiwan.</title>
        <authorList>
            <person name="Lin S.-T."/>
        </authorList>
    </citation>
    <scope>NUCLEOTIDE SEQUENCE [LARGE SCALE GENOMIC DNA]</scope>
    <source>
        <strain evidence="11 12">M1-10</strain>
    </source>
</reference>
<feature type="transmembrane region" description="Helical" evidence="10">
    <location>
        <begin position="91"/>
        <end position="111"/>
    </location>
</feature>
<feature type="transmembrane region" description="Helical" evidence="10">
    <location>
        <begin position="6"/>
        <end position="26"/>
    </location>
</feature>
<keyword evidence="6 10" id="KW-0407">Ion channel</keyword>
<evidence type="ECO:0000256" key="8">
    <source>
        <dbReference type="ARBA" id="ARBA00035585"/>
    </source>
</evidence>
<evidence type="ECO:0000256" key="7">
    <source>
        <dbReference type="ARBA" id="ARBA00035120"/>
    </source>
</evidence>
<keyword evidence="5 10" id="KW-0472">Membrane</keyword>